<dbReference type="PROSITE" id="PS51186">
    <property type="entry name" value="GNAT"/>
    <property type="match status" value="1"/>
</dbReference>
<sequence length="182" mass="20326">MISSTAQSAFRIRRTRTTEADKLPEIEKSAAQAFESIPALSWIADEPPMSAEVHRRSIQAGTCWVAVDTGKEDAPVGFLTASVENDDIHIAEMSVASDWQGQGIGSALIQTLKQWSFQNKLSRITLTTFLDIPWNAPFYLREGFVIVPEDALDTRLAALLEAELRHGFSKNSRCVMRFELNR</sequence>
<evidence type="ECO:0000256" key="2">
    <source>
        <dbReference type="ARBA" id="ARBA00023315"/>
    </source>
</evidence>
<accession>A0ABS8VUN8</accession>
<evidence type="ECO:0000313" key="5">
    <source>
        <dbReference type="Proteomes" id="UP001521074"/>
    </source>
</evidence>
<evidence type="ECO:0000259" key="3">
    <source>
        <dbReference type="PROSITE" id="PS51186"/>
    </source>
</evidence>
<dbReference type="Pfam" id="PF00583">
    <property type="entry name" value="Acetyltransf_1"/>
    <property type="match status" value="1"/>
</dbReference>
<organism evidence="4 5">
    <name type="scientific">Acetobacter sicerae</name>
    <dbReference type="NCBI Taxonomy" id="85325"/>
    <lineage>
        <taxon>Bacteria</taxon>
        <taxon>Pseudomonadati</taxon>
        <taxon>Pseudomonadota</taxon>
        <taxon>Alphaproteobacteria</taxon>
        <taxon>Acetobacterales</taxon>
        <taxon>Acetobacteraceae</taxon>
        <taxon>Acetobacter</taxon>
    </lineage>
</organism>
<evidence type="ECO:0000256" key="1">
    <source>
        <dbReference type="ARBA" id="ARBA00022679"/>
    </source>
</evidence>
<dbReference type="SUPFAM" id="SSF55729">
    <property type="entry name" value="Acyl-CoA N-acyltransferases (Nat)"/>
    <property type="match status" value="1"/>
</dbReference>
<gene>
    <name evidence="4" type="ORF">LWC05_07700</name>
</gene>
<dbReference type="InterPro" id="IPR000182">
    <property type="entry name" value="GNAT_dom"/>
</dbReference>
<keyword evidence="5" id="KW-1185">Reference proteome</keyword>
<protein>
    <submittedName>
        <fullName evidence="4">GNAT family N-acetyltransferase</fullName>
    </submittedName>
</protein>
<dbReference type="PANTHER" id="PTHR43800">
    <property type="entry name" value="PEPTIDYL-LYSINE N-ACETYLTRANSFERASE YJAB"/>
    <property type="match status" value="1"/>
</dbReference>
<dbReference type="Proteomes" id="UP001521074">
    <property type="component" value="Unassembled WGS sequence"/>
</dbReference>
<proteinExistence type="predicted"/>
<feature type="domain" description="N-acetyltransferase" evidence="3">
    <location>
        <begin position="10"/>
        <end position="165"/>
    </location>
</feature>
<dbReference type="PANTHER" id="PTHR43800:SF1">
    <property type="entry name" value="PEPTIDYL-LYSINE N-ACETYLTRANSFERASE YJAB"/>
    <property type="match status" value="1"/>
</dbReference>
<keyword evidence="2" id="KW-0012">Acyltransferase</keyword>
<reference evidence="4 5" key="1">
    <citation type="submission" date="2021-12" db="EMBL/GenBank/DDBJ databases">
        <title>Genome sequence of Acetobacter sicerae DmPark20a_162.</title>
        <authorList>
            <person name="Chaston J.M."/>
        </authorList>
    </citation>
    <scope>NUCLEOTIDE SEQUENCE [LARGE SCALE GENOMIC DNA]</scope>
    <source>
        <strain evidence="4 5">DmPark20a_162</strain>
    </source>
</reference>
<dbReference type="RefSeq" id="WP_232877401.1">
    <property type="nucleotide sequence ID" value="NZ_JAJSOJ010000021.1"/>
</dbReference>
<keyword evidence="1" id="KW-0808">Transferase</keyword>
<dbReference type="Gene3D" id="3.40.630.30">
    <property type="match status" value="1"/>
</dbReference>
<dbReference type="EMBL" id="JAJSOJ010000021">
    <property type="protein sequence ID" value="MCE0743778.1"/>
    <property type="molecule type" value="Genomic_DNA"/>
</dbReference>
<name>A0ABS8VUN8_9PROT</name>
<evidence type="ECO:0000313" key="4">
    <source>
        <dbReference type="EMBL" id="MCE0743778.1"/>
    </source>
</evidence>
<dbReference type="InterPro" id="IPR016181">
    <property type="entry name" value="Acyl_CoA_acyltransferase"/>
</dbReference>
<dbReference type="CDD" id="cd04301">
    <property type="entry name" value="NAT_SF"/>
    <property type="match status" value="1"/>
</dbReference>
<comment type="caution">
    <text evidence="4">The sequence shown here is derived from an EMBL/GenBank/DDBJ whole genome shotgun (WGS) entry which is preliminary data.</text>
</comment>